<keyword evidence="4" id="KW-1185">Reference proteome</keyword>
<accession>A0ABT2QT10</accession>
<dbReference type="RefSeq" id="WP_262856838.1">
    <property type="nucleotide sequence ID" value="NZ_JAOPKZ010000022.1"/>
</dbReference>
<keyword evidence="2" id="KW-0812">Transmembrane</keyword>
<gene>
    <name evidence="3" type="ORF">N9R04_10620</name>
</gene>
<keyword evidence="2" id="KW-1133">Transmembrane helix</keyword>
<sequence length="76" mass="8961">MTKRRETEDHEVIEPGDKRYKDDSYFKNQEPHRYEEEDPNIYIRNYGCTSGPGCMGGCLFSIIISILLTWLLNLLF</sequence>
<comment type="caution">
    <text evidence="3">The sequence shown here is derived from an EMBL/GenBank/DDBJ whole genome shotgun (WGS) entry which is preliminary data.</text>
</comment>
<organism evidence="3 4">
    <name type="scientific">Staphylococcus marylandisciuri</name>
    <dbReference type="NCBI Taxonomy" id="2981529"/>
    <lineage>
        <taxon>Bacteria</taxon>
        <taxon>Bacillati</taxon>
        <taxon>Bacillota</taxon>
        <taxon>Bacilli</taxon>
        <taxon>Bacillales</taxon>
        <taxon>Staphylococcaceae</taxon>
        <taxon>Staphylococcus</taxon>
    </lineage>
</organism>
<evidence type="ECO:0000256" key="1">
    <source>
        <dbReference type="SAM" id="MobiDB-lite"/>
    </source>
</evidence>
<proteinExistence type="predicted"/>
<feature type="region of interest" description="Disordered" evidence="1">
    <location>
        <begin position="1"/>
        <end position="21"/>
    </location>
</feature>
<protein>
    <submittedName>
        <fullName evidence="3">Uncharacterized protein</fullName>
    </submittedName>
</protein>
<feature type="transmembrane region" description="Helical" evidence="2">
    <location>
        <begin position="53"/>
        <end position="72"/>
    </location>
</feature>
<dbReference type="EMBL" id="JAOPKZ010000022">
    <property type="protein sequence ID" value="MCU5747112.1"/>
    <property type="molecule type" value="Genomic_DNA"/>
</dbReference>
<evidence type="ECO:0000313" key="4">
    <source>
        <dbReference type="Proteomes" id="UP001209553"/>
    </source>
</evidence>
<name>A0ABT2QT10_9STAP</name>
<evidence type="ECO:0000256" key="2">
    <source>
        <dbReference type="SAM" id="Phobius"/>
    </source>
</evidence>
<keyword evidence="2" id="KW-0472">Membrane</keyword>
<reference evidence="3 4" key="1">
    <citation type="journal article" date="2023" name="Int. J. Syst. Evol. Microbiol.">
        <title>Streptococcus sciuri sp. nov., Staphylococcus marylandisciuri sp. nov. and Staphylococcus americanisciuri sp. nov., isolated from faeces of eastern grey squirrel (Sciurus carolinensis).</title>
        <authorList>
            <person name="Volokhov D.V."/>
            <person name="Zagorodnyaya T.A."/>
            <person name="Furtak V.A."/>
            <person name="Nattanmai G."/>
            <person name="Randall L."/>
            <person name="Jose S."/>
            <person name="Gao Y."/>
            <person name="Eisenberg T."/>
            <person name="Delmonte P."/>
            <person name="Blom J."/>
            <person name="Mitchell K.K."/>
        </authorList>
    </citation>
    <scope>NUCLEOTIDE SEQUENCE [LARGE SCALE GENOMIC DNA]</scope>
    <source>
        <strain evidence="3 4">SQ8-PEA</strain>
    </source>
</reference>
<dbReference type="Proteomes" id="UP001209553">
    <property type="component" value="Unassembled WGS sequence"/>
</dbReference>
<evidence type="ECO:0000313" key="3">
    <source>
        <dbReference type="EMBL" id="MCU5747112.1"/>
    </source>
</evidence>